<keyword evidence="3" id="KW-1185">Reference proteome</keyword>
<dbReference type="RefSeq" id="WP_092608413.1">
    <property type="nucleotide sequence ID" value="NZ_FMYF01000004.1"/>
</dbReference>
<protein>
    <submittedName>
        <fullName evidence="2">Iron-containing redox enzyme</fullName>
    </submittedName>
</protein>
<dbReference type="Pfam" id="PF14518">
    <property type="entry name" value="Haem_oxygenas_2"/>
    <property type="match status" value="1"/>
</dbReference>
<dbReference type="OrthoDB" id="252872at2"/>
<evidence type="ECO:0000313" key="2">
    <source>
        <dbReference type="EMBL" id="SDB82737.1"/>
    </source>
</evidence>
<dbReference type="SUPFAM" id="SSF48613">
    <property type="entry name" value="Heme oxygenase-like"/>
    <property type="match status" value="1"/>
</dbReference>
<gene>
    <name evidence="2" type="ORF">GA0111570_10440</name>
</gene>
<dbReference type="Gene3D" id="1.20.910.10">
    <property type="entry name" value="Heme oxygenase-like"/>
    <property type="match status" value="1"/>
</dbReference>
<proteinExistence type="predicted"/>
<dbReference type="InterPro" id="IPR016084">
    <property type="entry name" value="Haem_Oase-like_multi-hlx"/>
</dbReference>
<dbReference type="SMART" id="SM01236">
    <property type="entry name" value="Haem_oxygenase_2"/>
    <property type="match status" value="1"/>
</dbReference>
<dbReference type="Proteomes" id="UP000199086">
    <property type="component" value="Unassembled WGS sequence"/>
</dbReference>
<dbReference type="EMBL" id="FMYF01000004">
    <property type="protein sequence ID" value="SDB82737.1"/>
    <property type="molecule type" value="Genomic_DNA"/>
</dbReference>
<name>A0A1G6GL71_9ACTN</name>
<reference evidence="2 3" key="1">
    <citation type="submission" date="2016-06" db="EMBL/GenBank/DDBJ databases">
        <authorList>
            <person name="Olsen C.W."/>
            <person name="Carey S."/>
            <person name="Hinshaw L."/>
            <person name="Karasin A.I."/>
        </authorList>
    </citation>
    <scope>NUCLEOTIDE SEQUENCE [LARGE SCALE GENOMIC DNA]</scope>
    <source>
        <strain evidence="2 3">LZ-22</strain>
    </source>
</reference>
<dbReference type="STRING" id="1577474.GA0111570_10440"/>
<evidence type="ECO:0000313" key="3">
    <source>
        <dbReference type="Proteomes" id="UP000199086"/>
    </source>
</evidence>
<evidence type="ECO:0000256" key="1">
    <source>
        <dbReference type="SAM" id="MobiDB-lite"/>
    </source>
</evidence>
<dbReference type="AlphaFoldDB" id="A0A1G6GL71"/>
<sequence>MATHIALEAQSQRSGPVPGLPATGRGPLSGALLQVLGPGRADPTGFEALAAACRDLEPSPSVLHDDDLQLTLFLLYALAYGSLGPSSDALEWDLGLLRVRQHLETLHEAELRRRVLNGPLPQPAPDMRGVAEALFELTAADQGPGLSHYALRHASAGQLRELLVLRSVYTLREADPHSWALPRLAGPAKAALVEIQSDEYGGGRFDRMHSTLYAAAMRGAGLPDGQLDHLDVVPALTLATHNTMSLFGLNRRLLGALVGHLAAFEMTSSLPNARYRDAYTRAGFGADVTAYFTEHVQADAVHEQVAAYDLAGGLAQAEPARVPDIMFGAAASLLMDGLVAAHVLTRWEAGDSALRKPVDVAA</sequence>
<accession>A0A1G6GL71</accession>
<organism evidence="2 3">
    <name type="scientific">Raineyella antarctica</name>
    <dbReference type="NCBI Taxonomy" id="1577474"/>
    <lineage>
        <taxon>Bacteria</taxon>
        <taxon>Bacillati</taxon>
        <taxon>Actinomycetota</taxon>
        <taxon>Actinomycetes</taxon>
        <taxon>Propionibacteriales</taxon>
        <taxon>Propionibacteriaceae</taxon>
        <taxon>Raineyella</taxon>
    </lineage>
</organism>
<feature type="region of interest" description="Disordered" evidence="1">
    <location>
        <begin position="1"/>
        <end position="24"/>
    </location>
</feature>